<keyword evidence="17" id="KW-1185">Reference proteome</keyword>
<evidence type="ECO:0000256" key="11">
    <source>
        <dbReference type="ARBA" id="ARBA00023136"/>
    </source>
</evidence>
<evidence type="ECO:0000256" key="10">
    <source>
        <dbReference type="ARBA" id="ARBA00022989"/>
    </source>
</evidence>
<dbReference type="GO" id="GO:0006679">
    <property type="term" value="P:glucosylceramide biosynthetic process"/>
    <property type="evidence" value="ECO:0007669"/>
    <property type="project" value="TreeGrafter"/>
</dbReference>
<gene>
    <name evidence="16" type="ORF">O181_023738</name>
</gene>
<organism evidence="16 17">
    <name type="scientific">Austropuccinia psidii MF-1</name>
    <dbReference type="NCBI Taxonomy" id="1389203"/>
    <lineage>
        <taxon>Eukaryota</taxon>
        <taxon>Fungi</taxon>
        <taxon>Dikarya</taxon>
        <taxon>Basidiomycota</taxon>
        <taxon>Pucciniomycotina</taxon>
        <taxon>Pucciniomycetes</taxon>
        <taxon>Pucciniales</taxon>
        <taxon>Sphaerophragmiaceae</taxon>
        <taxon>Austropuccinia</taxon>
    </lineage>
</organism>
<evidence type="ECO:0000256" key="14">
    <source>
        <dbReference type="ARBA" id="ARBA00032575"/>
    </source>
</evidence>
<dbReference type="Proteomes" id="UP000765509">
    <property type="component" value="Unassembled WGS sequence"/>
</dbReference>
<evidence type="ECO:0000256" key="9">
    <source>
        <dbReference type="ARBA" id="ARBA00022692"/>
    </source>
</evidence>
<sequence>MANWRYAFLPKNSVASEFQPILILGGPNHPIIPSSQIQKIFSSFLHPKFSKAHSSQSKRNRFVQAMDAVLDKAHLILDFLAWICLGWYLIMILMAISGSIIAFQKYRQAPPPPPFQISSSLTQSTASSTIRPSSKTQNLLIPSVSILRPLCGLDYGLKDNLESSFVQQWPLDRFEVICCVADSDDPAVRVVEEVMEKYPAVNARLLIGEERVGVNPKINNLVGAYRTAQADLLWILDSNARVHPTALARAVSVLSPPAGPTGSTNRLRTRIGLVHHVPAAILPQGYANPLSTRFGTLLEGCFLNGNHARQYLTLNAASVASCLMGKSNLFYRSDLERATRHSMLRQGSHLSSSSRLDDEQASLLASTGSNQHQSTSSSSNQALELFGQFLGEDNMIGQTLWDDGVRHATTIDVVGNVVGPLSVIDYIRRRVRWIRARKYMTKASTLLEPLTESILLGILMTFSLERLDLTGGWQKKLIMLIHLMIYFTLDYSVYRSLRHSPLFMMESTRPNGIESAGGSHHNRNDSRDSNRLINERRESIESKIGFKSFLIGWIGRESLALLVWLIAMSSDEVIWRKDGKLMKVTNDGKVIEN</sequence>
<accession>A0A9Q3CHL9</accession>
<comment type="subcellular location">
    <subcellularLocation>
        <location evidence="1">Membrane</location>
        <topology evidence="1">Multi-pass membrane protein</topology>
    </subcellularLocation>
</comment>
<keyword evidence="10 15" id="KW-1133">Transmembrane helix</keyword>
<evidence type="ECO:0000256" key="8">
    <source>
        <dbReference type="ARBA" id="ARBA00022679"/>
    </source>
</evidence>
<proteinExistence type="inferred from homology"/>
<evidence type="ECO:0000256" key="5">
    <source>
        <dbReference type="ARBA" id="ARBA00012699"/>
    </source>
</evidence>
<dbReference type="PANTHER" id="PTHR12726">
    <property type="entry name" value="CERAMIDE GLUCOSYLTRANSFERASE"/>
    <property type="match status" value="1"/>
</dbReference>
<dbReference type="SUPFAM" id="SSF53448">
    <property type="entry name" value="Nucleotide-diphospho-sugar transferases"/>
    <property type="match status" value="1"/>
</dbReference>
<evidence type="ECO:0000256" key="2">
    <source>
        <dbReference type="ARBA" id="ARBA00004760"/>
    </source>
</evidence>
<evidence type="ECO:0000256" key="6">
    <source>
        <dbReference type="ARBA" id="ARBA00019988"/>
    </source>
</evidence>
<dbReference type="Pfam" id="PF13506">
    <property type="entry name" value="Glyco_transf_21"/>
    <property type="match status" value="1"/>
</dbReference>
<dbReference type="AlphaFoldDB" id="A0A9Q3CHL9"/>
<protein>
    <recommendedName>
        <fullName evidence="6">Ceramide glucosyltransferase</fullName>
        <ecNumber evidence="5">2.4.1.80</ecNumber>
    </recommendedName>
    <alternativeName>
        <fullName evidence="13">Glucosylceramide synthase</fullName>
    </alternativeName>
    <alternativeName>
        <fullName evidence="14">UDP-glucose ceramide glucosyltransferase</fullName>
    </alternativeName>
    <alternativeName>
        <fullName evidence="12">UDP-glucose:N-acylsphingosine D-glucosyltransferase</fullName>
    </alternativeName>
</protein>
<dbReference type="InterPro" id="IPR025993">
    <property type="entry name" value="Ceramide_glucosylTrfase"/>
</dbReference>
<dbReference type="EMBL" id="AVOT02007493">
    <property type="protein sequence ID" value="MBW0484023.1"/>
    <property type="molecule type" value="Genomic_DNA"/>
</dbReference>
<evidence type="ECO:0000256" key="12">
    <source>
        <dbReference type="ARBA" id="ARBA00031017"/>
    </source>
</evidence>
<evidence type="ECO:0000256" key="7">
    <source>
        <dbReference type="ARBA" id="ARBA00022676"/>
    </source>
</evidence>
<feature type="transmembrane region" description="Helical" evidence="15">
    <location>
        <begin position="79"/>
        <end position="103"/>
    </location>
</feature>
<dbReference type="GO" id="GO:0008120">
    <property type="term" value="F:ceramide glucosyltransferase activity"/>
    <property type="evidence" value="ECO:0007669"/>
    <property type="project" value="UniProtKB-EC"/>
</dbReference>
<keyword evidence="9 15" id="KW-0812">Transmembrane</keyword>
<comment type="pathway">
    <text evidence="3">Sphingolipid metabolism.</text>
</comment>
<keyword evidence="11 15" id="KW-0472">Membrane</keyword>
<keyword evidence="8" id="KW-0808">Transferase</keyword>
<dbReference type="GO" id="GO:0016020">
    <property type="term" value="C:membrane"/>
    <property type="evidence" value="ECO:0007669"/>
    <property type="project" value="UniProtKB-SubCell"/>
</dbReference>
<evidence type="ECO:0000256" key="1">
    <source>
        <dbReference type="ARBA" id="ARBA00004141"/>
    </source>
</evidence>
<comment type="caution">
    <text evidence="16">The sequence shown here is derived from an EMBL/GenBank/DDBJ whole genome shotgun (WGS) entry which is preliminary data.</text>
</comment>
<dbReference type="Gene3D" id="3.90.550.10">
    <property type="entry name" value="Spore Coat Polysaccharide Biosynthesis Protein SpsA, Chain A"/>
    <property type="match status" value="1"/>
</dbReference>
<evidence type="ECO:0000256" key="3">
    <source>
        <dbReference type="ARBA" id="ARBA00004991"/>
    </source>
</evidence>
<dbReference type="OrthoDB" id="1483400at2759"/>
<dbReference type="InterPro" id="IPR029044">
    <property type="entry name" value="Nucleotide-diphossugar_trans"/>
</dbReference>
<comment type="pathway">
    <text evidence="2">Lipid metabolism; sphingolipid metabolism.</text>
</comment>
<dbReference type="EC" id="2.4.1.80" evidence="5"/>
<evidence type="ECO:0000256" key="13">
    <source>
        <dbReference type="ARBA" id="ARBA00031543"/>
    </source>
</evidence>
<reference evidence="16" key="1">
    <citation type="submission" date="2021-03" db="EMBL/GenBank/DDBJ databases">
        <title>Draft genome sequence of rust myrtle Austropuccinia psidii MF-1, a brazilian biotype.</title>
        <authorList>
            <person name="Quecine M.C."/>
            <person name="Pachon D.M.R."/>
            <person name="Bonatelli M.L."/>
            <person name="Correr F.H."/>
            <person name="Franceschini L.M."/>
            <person name="Leite T.F."/>
            <person name="Margarido G.R.A."/>
            <person name="Almeida C.A."/>
            <person name="Ferrarezi J.A."/>
            <person name="Labate C.A."/>
        </authorList>
    </citation>
    <scope>NUCLEOTIDE SEQUENCE</scope>
    <source>
        <strain evidence="16">MF-1</strain>
    </source>
</reference>
<evidence type="ECO:0000313" key="17">
    <source>
        <dbReference type="Proteomes" id="UP000765509"/>
    </source>
</evidence>
<dbReference type="PANTHER" id="PTHR12726:SF0">
    <property type="entry name" value="CERAMIDE GLUCOSYLTRANSFERASE"/>
    <property type="match status" value="1"/>
</dbReference>
<keyword evidence="7" id="KW-0328">Glycosyltransferase</keyword>
<name>A0A9Q3CHL9_9BASI</name>
<evidence type="ECO:0000256" key="15">
    <source>
        <dbReference type="SAM" id="Phobius"/>
    </source>
</evidence>
<comment type="similarity">
    <text evidence="4">Belongs to the glycosyltransferase 2 family.</text>
</comment>
<evidence type="ECO:0000256" key="4">
    <source>
        <dbReference type="ARBA" id="ARBA00006739"/>
    </source>
</evidence>
<evidence type="ECO:0000313" key="16">
    <source>
        <dbReference type="EMBL" id="MBW0484023.1"/>
    </source>
</evidence>